<protein>
    <recommendedName>
        <fullName evidence="3">Adhesin domain-containing protein</fullName>
    </recommendedName>
</protein>
<comment type="caution">
    <text evidence="1">The sequence shown here is derived from an EMBL/GenBank/DDBJ whole genome shotgun (WGS) entry which is preliminary data.</text>
</comment>
<dbReference type="EMBL" id="JAUSWB010000001">
    <property type="protein sequence ID" value="MDQ0427440.1"/>
    <property type="molecule type" value="Genomic_DNA"/>
</dbReference>
<accession>A0ABU0GQ00</accession>
<gene>
    <name evidence="1" type="ORF">QOZ98_000265</name>
</gene>
<evidence type="ECO:0008006" key="3">
    <source>
        <dbReference type="Google" id="ProtNLM"/>
    </source>
</evidence>
<dbReference type="RefSeq" id="WP_308785750.1">
    <property type="nucleotide sequence ID" value="NZ_JAUSWB010000001.1"/>
</dbReference>
<keyword evidence="2" id="KW-1185">Reference proteome</keyword>
<organism evidence="1 2">
    <name type="scientific">Planomicrobium stackebrandtii</name>
    <dbReference type="NCBI Taxonomy" id="253160"/>
    <lineage>
        <taxon>Bacteria</taxon>
        <taxon>Bacillati</taxon>
        <taxon>Bacillota</taxon>
        <taxon>Bacilli</taxon>
        <taxon>Bacillales</taxon>
        <taxon>Caryophanaceae</taxon>
        <taxon>Planomicrobium</taxon>
    </lineage>
</organism>
<evidence type="ECO:0000313" key="1">
    <source>
        <dbReference type="EMBL" id="MDQ0427440.1"/>
    </source>
</evidence>
<name>A0ABU0GQ00_9BACL</name>
<reference evidence="1 2" key="1">
    <citation type="submission" date="2023-07" db="EMBL/GenBank/DDBJ databases">
        <title>Genomic Encyclopedia of Type Strains, Phase IV (KMG-IV): sequencing the most valuable type-strain genomes for metagenomic binning, comparative biology and taxonomic classification.</title>
        <authorList>
            <person name="Goeker M."/>
        </authorList>
    </citation>
    <scope>NUCLEOTIDE SEQUENCE [LARGE SCALE GENOMIC DNA]</scope>
    <source>
        <strain evidence="1 2">DSM 16419</strain>
    </source>
</reference>
<sequence>MTNIEADMTIRSSNGRIVFTDVSGNLQAKSNNARIESRTDNSHIVVK</sequence>
<dbReference type="Proteomes" id="UP001241988">
    <property type="component" value="Unassembled WGS sequence"/>
</dbReference>
<evidence type="ECO:0000313" key="2">
    <source>
        <dbReference type="Proteomes" id="UP001241988"/>
    </source>
</evidence>
<proteinExistence type="predicted"/>